<evidence type="ECO:0000259" key="6">
    <source>
        <dbReference type="SMART" id="SM00062"/>
    </source>
</evidence>
<evidence type="ECO:0000313" key="7">
    <source>
        <dbReference type="EMBL" id="MCT2590497.1"/>
    </source>
</evidence>
<dbReference type="InterPro" id="IPR018313">
    <property type="entry name" value="SBP_3_CS"/>
</dbReference>
<evidence type="ECO:0000256" key="4">
    <source>
        <dbReference type="RuleBase" id="RU003744"/>
    </source>
</evidence>
<feature type="region of interest" description="Disordered" evidence="5">
    <location>
        <begin position="337"/>
        <end position="356"/>
    </location>
</feature>
<dbReference type="InterPro" id="IPR001638">
    <property type="entry name" value="Solute-binding_3/MltF_N"/>
</dbReference>
<evidence type="ECO:0000256" key="1">
    <source>
        <dbReference type="ARBA" id="ARBA00010333"/>
    </source>
</evidence>
<dbReference type="InterPro" id="IPR051455">
    <property type="entry name" value="Bact_solute-bind_prot3"/>
</dbReference>
<dbReference type="Proteomes" id="UP001156389">
    <property type="component" value="Unassembled WGS sequence"/>
</dbReference>
<evidence type="ECO:0000256" key="5">
    <source>
        <dbReference type="SAM" id="MobiDB-lite"/>
    </source>
</evidence>
<feature type="compositionally biased region" description="Basic residues" evidence="5">
    <location>
        <begin position="1"/>
        <end position="10"/>
    </location>
</feature>
<evidence type="ECO:0000313" key="8">
    <source>
        <dbReference type="Proteomes" id="UP001156389"/>
    </source>
</evidence>
<comment type="caution">
    <text evidence="7">The sequence shown here is derived from an EMBL/GenBank/DDBJ whole genome shotgun (WGS) entry which is preliminary data.</text>
</comment>
<dbReference type="PROSITE" id="PS01039">
    <property type="entry name" value="SBP_BACTERIAL_3"/>
    <property type="match status" value="1"/>
</dbReference>
<feature type="region of interest" description="Disordered" evidence="5">
    <location>
        <begin position="1"/>
        <end position="22"/>
    </location>
</feature>
<dbReference type="EMBL" id="JAJAGO010000004">
    <property type="protein sequence ID" value="MCT2590497.1"/>
    <property type="molecule type" value="Genomic_DNA"/>
</dbReference>
<dbReference type="RefSeq" id="WP_260217787.1">
    <property type="nucleotide sequence ID" value="NZ_JAJAGO010000004.1"/>
</dbReference>
<evidence type="ECO:0000256" key="2">
    <source>
        <dbReference type="ARBA" id="ARBA00022448"/>
    </source>
</evidence>
<evidence type="ECO:0000256" key="3">
    <source>
        <dbReference type="ARBA" id="ARBA00022729"/>
    </source>
</evidence>
<dbReference type="SUPFAM" id="SSF53850">
    <property type="entry name" value="Periplasmic binding protein-like II"/>
    <property type="match status" value="1"/>
</dbReference>
<reference evidence="7 8" key="1">
    <citation type="submission" date="2021-10" db="EMBL/GenBank/DDBJ databases">
        <title>Streptomyces gossypii sp. nov., isolated from soil collected from cotton field.</title>
        <authorList>
            <person name="Ge X."/>
            <person name="Chen X."/>
            <person name="Liu W."/>
        </authorList>
    </citation>
    <scope>NUCLEOTIDE SEQUENCE [LARGE SCALE GENOMIC DNA]</scope>
    <source>
        <strain evidence="7 8">N2-109</strain>
    </source>
</reference>
<name>A0ABT2JRK3_9ACTN</name>
<comment type="similarity">
    <text evidence="1 4">Belongs to the bacterial solute-binding protein 3 family.</text>
</comment>
<proteinExistence type="inferred from homology"/>
<protein>
    <submittedName>
        <fullName evidence="7">Glutamate ABC transporter substrate-binding protein</fullName>
    </submittedName>
</protein>
<sequence length="356" mass="38207">MRSRSRRIRNAGHTDRPGRTGRTAVVAGVSGLAVAAAVLVPTALASTGGDGSGGRPETRRATDGQAAAPAAAAPEREKCDNGRDPAESLPAADTAGPAVKRIQEADQLVVGVDQNSYLWGYRDPTTGTIEGFDIDLVEAVAEDLLGDKPEIVYKTIPTDQRIPAIQKGDVDMVVRTMTVNCDRIDEVAFSTAYFESGQQMLVPKKSRITGLDESVRGKRVCNAKGSTAEKLLESDDFKDLGAKQVKVANQLDCLVRIQLGEADAVLTDNALGAGQAAQDPSVKLVGEPATIEPYGVAMSLEDEDLVRRVNHVLEEYRKGGDESPWRLSYEDWLADMMDTGTDEEPEPPEPAYKPED</sequence>
<feature type="region of interest" description="Disordered" evidence="5">
    <location>
        <begin position="44"/>
        <end position="96"/>
    </location>
</feature>
<dbReference type="PANTHER" id="PTHR30085:SF6">
    <property type="entry name" value="ABC TRANSPORTER GLUTAMINE-BINDING PROTEIN GLNH"/>
    <property type="match status" value="1"/>
</dbReference>
<gene>
    <name evidence="7" type="ORF">LHJ74_11350</name>
</gene>
<feature type="domain" description="Solute-binding protein family 3/N-terminal" evidence="6">
    <location>
        <begin position="107"/>
        <end position="336"/>
    </location>
</feature>
<feature type="compositionally biased region" description="Basic and acidic residues" evidence="5">
    <location>
        <begin position="74"/>
        <end position="86"/>
    </location>
</feature>
<keyword evidence="3" id="KW-0732">Signal</keyword>
<dbReference type="SMART" id="SM00062">
    <property type="entry name" value="PBPb"/>
    <property type="match status" value="1"/>
</dbReference>
<dbReference type="Pfam" id="PF00497">
    <property type="entry name" value="SBP_bac_3"/>
    <property type="match status" value="1"/>
</dbReference>
<dbReference type="PANTHER" id="PTHR30085">
    <property type="entry name" value="AMINO ACID ABC TRANSPORTER PERMEASE"/>
    <property type="match status" value="1"/>
</dbReference>
<accession>A0ABT2JRK3</accession>
<dbReference type="CDD" id="cd13690">
    <property type="entry name" value="PBP2_GluB"/>
    <property type="match status" value="1"/>
</dbReference>
<keyword evidence="2" id="KW-0813">Transport</keyword>
<dbReference type="Gene3D" id="3.40.190.10">
    <property type="entry name" value="Periplasmic binding protein-like II"/>
    <property type="match status" value="2"/>
</dbReference>
<keyword evidence="8" id="KW-1185">Reference proteome</keyword>
<organism evidence="7 8">
    <name type="scientific">Streptomyces gossypii</name>
    <dbReference type="NCBI Taxonomy" id="2883101"/>
    <lineage>
        <taxon>Bacteria</taxon>
        <taxon>Bacillati</taxon>
        <taxon>Actinomycetota</taxon>
        <taxon>Actinomycetes</taxon>
        <taxon>Kitasatosporales</taxon>
        <taxon>Streptomycetaceae</taxon>
        <taxon>Streptomyces</taxon>
    </lineage>
</organism>